<sequence length="323" mass="35040">MVPKIPWNPGDKTDNAKTLRSGKDKGDLAGANRRPTSIVGRQFGRSTTGQSKDLKLSDNITPPAENRGKSKTQATITSFLAGGAQENKTTLLTPKLGGEPISTESTYEGASSEKSGKERSSQPGIIRSDSGTMEKRQETPSTQQHVPEIQGKDLSNIKQTRGRAEGQGRPQSLGESDKSNGKEIKNLDWSKDTGDTFYSLTEESEFSSAEGHSLNDSGSSISPEEGNASSNNELTVRQRHRQRKCIKTRSGSQEGTDFSASSGSRTLKWDYSSINLTDVACTTNKSNMGDQQPPGNNDRGDNIEAVKSDMRSEHRLWDATINI</sequence>
<name>A0AAV7QW03_PLEWA</name>
<dbReference type="AlphaFoldDB" id="A0AAV7QW03"/>
<keyword evidence="3" id="KW-1185">Reference proteome</keyword>
<feature type="compositionally biased region" description="Polar residues" evidence="1">
    <location>
        <begin position="214"/>
        <end position="235"/>
    </location>
</feature>
<feature type="compositionally biased region" description="Polar residues" evidence="1">
    <location>
        <begin position="102"/>
        <end position="113"/>
    </location>
</feature>
<feature type="compositionally biased region" description="Polar residues" evidence="1">
    <location>
        <begin position="249"/>
        <end position="264"/>
    </location>
</feature>
<dbReference type="EMBL" id="JANPWB010000010">
    <property type="protein sequence ID" value="KAJ1144719.1"/>
    <property type="molecule type" value="Genomic_DNA"/>
</dbReference>
<dbReference type="Proteomes" id="UP001066276">
    <property type="component" value="Chromosome 6"/>
</dbReference>
<accession>A0AAV7QW03</accession>
<protein>
    <submittedName>
        <fullName evidence="2">Uncharacterized protein</fullName>
    </submittedName>
</protein>
<gene>
    <name evidence="2" type="ORF">NDU88_011016</name>
</gene>
<comment type="caution">
    <text evidence="2">The sequence shown here is derived from an EMBL/GenBank/DDBJ whole genome shotgun (WGS) entry which is preliminary data.</text>
</comment>
<feature type="region of interest" description="Disordered" evidence="1">
    <location>
        <begin position="283"/>
        <end position="302"/>
    </location>
</feature>
<evidence type="ECO:0000256" key="1">
    <source>
        <dbReference type="SAM" id="MobiDB-lite"/>
    </source>
</evidence>
<feature type="compositionally biased region" description="Basic and acidic residues" evidence="1">
    <location>
        <begin position="11"/>
        <end position="27"/>
    </location>
</feature>
<evidence type="ECO:0000313" key="2">
    <source>
        <dbReference type="EMBL" id="KAJ1144719.1"/>
    </source>
</evidence>
<reference evidence="2" key="1">
    <citation type="journal article" date="2022" name="bioRxiv">
        <title>Sequencing and chromosome-scale assembly of the giantPleurodeles waltlgenome.</title>
        <authorList>
            <person name="Brown T."/>
            <person name="Elewa A."/>
            <person name="Iarovenko S."/>
            <person name="Subramanian E."/>
            <person name="Araus A.J."/>
            <person name="Petzold A."/>
            <person name="Susuki M."/>
            <person name="Suzuki K.-i.T."/>
            <person name="Hayashi T."/>
            <person name="Toyoda A."/>
            <person name="Oliveira C."/>
            <person name="Osipova E."/>
            <person name="Leigh N.D."/>
            <person name="Simon A."/>
            <person name="Yun M.H."/>
        </authorList>
    </citation>
    <scope>NUCLEOTIDE SEQUENCE</scope>
    <source>
        <strain evidence="2">20211129_DDA</strain>
        <tissue evidence="2">Liver</tissue>
    </source>
</reference>
<feature type="region of interest" description="Disordered" evidence="1">
    <location>
        <begin position="1"/>
        <end position="264"/>
    </location>
</feature>
<evidence type="ECO:0000313" key="3">
    <source>
        <dbReference type="Proteomes" id="UP001066276"/>
    </source>
</evidence>
<organism evidence="2 3">
    <name type="scientific">Pleurodeles waltl</name>
    <name type="common">Iberian ribbed newt</name>
    <dbReference type="NCBI Taxonomy" id="8319"/>
    <lineage>
        <taxon>Eukaryota</taxon>
        <taxon>Metazoa</taxon>
        <taxon>Chordata</taxon>
        <taxon>Craniata</taxon>
        <taxon>Vertebrata</taxon>
        <taxon>Euteleostomi</taxon>
        <taxon>Amphibia</taxon>
        <taxon>Batrachia</taxon>
        <taxon>Caudata</taxon>
        <taxon>Salamandroidea</taxon>
        <taxon>Salamandridae</taxon>
        <taxon>Pleurodelinae</taxon>
        <taxon>Pleurodeles</taxon>
    </lineage>
</organism>
<feature type="compositionally biased region" description="Polar residues" evidence="1">
    <location>
        <begin position="283"/>
        <end position="295"/>
    </location>
</feature>
<feature type="compositionally biased region" description="Basic residues" evidence="1">
    <location>
        <begin position="237"/>
        <end position="247"/>
    </location>
</feature>
<proteinExistence type="predicted"/>
<feature type="compositionally biased region" description="Basic and acidic residues" evidence="1">
    <location>
        <begin position="175"/>
        <end position="194"/>
    </location>
</feature>